<organism evidence="1 2">
    <name type="scientific">Agromyces marinus</name>
    <dbReference type="NCBI Taxonomy" id="1389020"/>
    <lineage>
        <taxon>Bacteria</taxon>
        <taxon>Bacillati</taxon>
        <taxon>Actinomycetota</taxon>
        <taxon>Actinomycetes</taxon>
        <taxon>Micrococcales</taxon>
        <taxon>Microbacteriaceae</taxon>
        <taxon>Agromyces</taxon>
    </lineage>
</organism>
<reference evidence="2" key="1">
    <citation type="journal article" date="2019" name="Int. J. Syst. Evol. Microbiol.">
        <title>The Global Catalogue of Microorganisms (GCM) 10K type strain sequencing project: providing services to taxonomists for standard genome sequencing and annotation.</title>
        <authorList>
            <consortium name="The Broad Institute Genomics Platform"/>
            <consortium name="The Broad Institute Genome Sequencing Center for Infectious Disease"/>
            <person name="Wu L."/>
            <person name="Ma J."/>
        </authorList>
    </citation>
    <scope>NUCLEOTIDE SEQUENCE [LARGE SCALE GENOMIC DNA]</scope>
    <source>
        <strain evidence="2">NBRC 109019</strain>
    </source>
</reference>
<evidence type="ECO:0000313" key="2">
    <source>
        <dbReference type="Proteomes" id="UP001321477"/>
    </source>
</evidence>
<evidence type="ECO:0000313" key="1">
    <source>
        <dbReference type="EMBL" id="BDZ54059.1"/>
    </source>
</evidence>
<dbReference type="EMBL" id="AP027734">
    <property type="protein sequence ID" value="BDZ54059.1"/>
    <property type="molecule type" value="Genomic_DNA"/>
</dbReference>
<sequence>MRKLIYYIALSIDGYIAGPDDEVEFFSGSEEYLTWMVDDYGDALPAAYRDELGRADVAPSRFDTVVMGRRTYDIALRAGVTSPTRIFARSSSHALSTPPTLP</sequence>
<protein>
    <recommendedName>
        <fullName evidence="3">RibD C-terminal domain-containing protein</fullName>
    </recommendedName>
</protein>
<dbReference type="Proteomes" id="UP001321477">
    <property type="component" value="Chromosome"/>
</dbReference>
<dbReference type="InterPro" id="IPR024072">
    <property type="entry name" value="DHFR-like_dom_sf"/>
</dbReference>
<dbReference type="SUPFAM" id="SSF53597">
    <property type="entry name" value="Dihydrofolate reductase-like"/>
    <property type="match status" value="1"/>
</dbReference>
<name>A0ABN6Y9R5_9MICO</name>
<accession>A0ABN6Y9R5</accession>
<gene>
    <name evidence="1" type="ORF">GCM10025870_11320</name>
</gene>
<proteinExistence type="predicted"/>
<evidence type="ECO:0008006" key="3">
    <source>
        <dbReference type="Google" id="ProtNLM"/>
    </source>
</evidence>
<dbReference type="Gene3D" id="3.40.430.10">
    <property type="entry name" value="Dihydrofolate Reductase, subunit A"/>
    <property type="match status" value="1"/>
</dbReference>
<keyword evidence="2" id="KW-1185">Reference proteome</keyword>